<proteinExistence type="predicted"/>
<name>A0A5J6VJE4_9VIRU</name>
<protein>
    <submittedName>
        <fullName evidence="2">Uncharacterized protein</fullName>
    </submittedName>
</protein>
<organism evidence="2">
    <name type="scientific">Megaviridae environmental sample</name>
    <dbReference type="NCBI Taxonomy" id="1737588"/>
    <lineage>
        <taxon>Viruses</taxon>
        <taxon>Varidnaviria</taxon>
        <taxon>Bamfordvirae</taxon>
        <taxon>Nucleocytoviricota</taxon>
        <taxon>Megaviricetes</taxon>
        <taxon>Imitervirales</taxon>
        <taxon>Mimiviridae</taxon>
        <taxon>environmental samples</taxon>
    </lineage>
</organism>
<dbReference type="EMBL" id="MN448274">
    <property type="protein sequence ID" value="QFG73963.1"/>
    <property type="molecule type" value="Genomic_DNA"/>
</dbReference>
<sequence>MSKRPHPDDDVTSEENPCKKRTCDVNDTPTPAPASAFGSAPASAGFYCGKTLTPISTPVSTPRTTFSFGENCILKQFEDQFDSIYDECKKEKKENIDTIVHYQAKNTHLNKKISSIEQKILSSRCYNDNEINKFKLEIERHKQMQCFHNNIITRKDKHSSEINSKFLKINAIFLAMMTKCNEIILM</sequence>
<reference evidence="2" key="1">
    <citation type="journal article" date="2019" name="Philos. Trans. R. Soc. Lond., B, Biol. Sci.">
        <title>Targeted metagenomic recovery of four divergent viruses reveals shared and distinctive characteristics of giant viruses of marine eukaryotes.</title>
        <authorList>
            <person name="Needham D.M."/>
            <person name="Poirier C."/>
            <person name="Hehenberger E."/>
            <person name="Jimenez V."/>
            <person name="Swalwell J.E."/>
            <person name="Santoro A.E."/>
            <person name="Worden A.Z."/>
        </authorList>
    </citation>
    <scope>NUCLEOTIDE SEQUENCE</scope>
    <source>
        <strain evidence="2">OPacV-662</strain>
    </source>
</reference>
<accession>A0A5J6VJE4</accession>
<evidence type="ECO:0000313" key="2">
    <source>
        <dbReference type="EMBL" id="QFG73963.1"/>
    </source>
</evidence>
<evidence type="ECO:0000256" key="1">
    <source>
        <dbReference type="SAM" id="MobiDB-lite"/>
    </source>
</evidence>
<feature type="region of interest" description="Disordered" evidence="1">
    <location>
        <begin position="1"/>
        <end position="36"/>
    </location>
</feature>